<dbReference type="STRING" id="485917.Phep_1729"/>
<dbReference type="InterPro" id="IPR045275">
    <property type="entry name" value="MscS_archaea/bacteria_type"/>
</dbReference>
<proteinExistence type="inferred from homology"/>
<evidence type="ECO:0000256" key="6">
    <source>
        <dbReference type="ARBA" id="ARBA00023136"/>
    </source>
</evidence>
<evidence type="ECO:0000313" key="10">
    <source>
        <dbReference type="Proteomes" id="UP000000852"/>
    </source>
</evidence>
<dbReference type="Proteomes" id="UP000000852">
    <property type="component" value="Chromosome"/>
</dbReference>
<dbReference type="SUPFAM" id="SSF82861">
    <property type="entry name" value="Mechanosensitive channel protein MscS (YggB), transmembrane region"/>
    <property type="match status" value="1"/>
</dbReference>
<dbReference type="GO" id="GO:0005886">
    <property type="term" value="C:plasma membrane"/>
    <property type="evidence" value="ECO:0007669"/>
    <property type="project" value="UniProtKB-SubCell"/>
</dbReference>
<name>C6XV74_PEDHD</name>
<dbReference type="GO" id="GO:0008381">
    <property type="term" value="F:mechanosensitive monoatomic ion channel activity"/>
    <property type="evidence" value="ECO:0007669"/>
    <property type="project" value="InterPro"/>
</dbReference>
<dbReference type="SUPFAM" id="SSF82689">
    <property type="entry name" value="Mechanosensitive channel protein MscS (YggB), C-terminal domain"/>
    <property type="match status" value="1"/>
</dbReference>
<feature type="transmembrane region" description="Helical" evidence="7">
    <location>
        <begin position="93"/>
        <end position="125"/>
    </location>
</feature>
<gene>
    <name evidence="9" type="ordered locus">Phep_1729</name>
</gene>
<keyword evidence="10" id="KW-1185">Reference proteome</keyword>
<dbReference type="Pfam" id="PF00924">
    <property type="entry name" value="MS_channel_2nd"/>
    <property type="match status" value="1"/>
</dbReference>
<sequence>MQINELMNKKVEHFYDKFYDWVLLKGPVVLLGIAVLIIGLWLIRIFARWMRNRMQHKKINSSLKPFFLSVAVVVLRILLIFLVMQIMGIQLTIFAALVGAIGVAAGLALSGTMQNFASGVLILLLKPFRVSDNIIAQGQEGTVSSIQLFFTVVTTFDNRTVIIPNSKLSNEVIINISAIGSRRLDLELKLNYGIDLSKVRQVIDETITESKSVLKTPEKRVGVSLLETDGYKVMINVWLNSHGFHDARLIFQENLLENLKSSGIKLPGMDSK</sequence>
<feature type="transmembrane region" description="Helical" evidence="7">
    <location>
        <begin position="28"/>
        <end position="46"/>
    </location>
</feature>
<dbReference type="Gene3D" id="1.10.287.1260">
    <property type="match status" value="1"/>
</dbReference>
<reference evidence="9 10" key="1">
    <citation type="journal article" date="2009" name="Stand. Genomic Sci.">
        <title>Complete genome sequence of Pedobacter heparinus type strain (HIM 762-3).</title>
        <authorList>
            <person name="Han C."/>
            <person name="Spring S."/>
            <person name="Lapidus A."/>
            <person name="Del Rio T.G."/>
            <person name="Tice H."/>
            <person name="Copeland A."/>
            <person name="Cheng J.F."/>
            <person name="Lucas S."/>
            <person name="Chen F."/>
            <person name="Nolan M."/>
            <person name="Bruce D."/>
            <person name="Goodwin L."/>
            <person name="Pitluck S."/>
            <person name="Ivanova N."/>
            <person name="Mavromatis K."/>
            <person name="Mikhailova N."/>
            <person name="Pati A."/>
            <person name="Chen A."/>
            <person name="Palaniappan K."/>
            <person name="Land M."/>
            <person name="Hauser L."/>
            <person name="Chang Y.J."/>
            <person name="Jeffries C.C."/>
            <person name="Saunders E."/>
            <person name="Chertkov O."/>
            <person name="Brettin T."/>
            <person name="Goker M."/>
            <person name="Rohde M."/>
            <person name="Bristow J."/>
            <person name="Eisen J.A."/>
            <person name="Markowitz V."/>
            <person name="Hugenholtz P."/>
            <person name="Kyrpides N.C."/>
            <person name="Klenk H.P."/>
            <person name="Detter J.C."/>
        </authorList>
    </citation>
    <scope>NUCLEOTIDE SEQUENCE [LARGE SCALE GENOMIC DNA]</scope>
    <source>
        <strain evidence="10">ATCC 13125 / DSM 2366 / CIP 104194 / JCM 7457 / NBRC 12017 / NCIMB 9290 / NRRL B-14731 / HIM 762-3</strain>
    </source>
</reference>
<organism evidence="9 10">
    <name type="scientific">Pedobacter heparinus (strain ATCC 13125 / DSM 2366 / CIP 104194 / JCM 7457 / NBRC 12017 / NCIMB 9290 / NRRL B-14731 / HIM 762-3)</name>
    <dbReference type="NCBI Taxonomy" id="485917"/>
    <lineage>
        <taxon>Bacteria</taxon>
        <taxon>Pseudomonadati</taxon>
        <taxon>Bacteroidota</taxon>
        <taxon>Sphingobacteriia</taxon>
        <taxon>Sphingobacteriales</taxon>
        <taxon>Sphingobacteriaceae</taxon>
        <taxon>Pedobacter</taxon>
    </lineage>
</organism>
<dbReference type="EMBL" id="CP001681">
    <property type="protein sequence ID" value="ACU03940.1"/>
    <property type="molecule type" value="Genomic_DNA"/>
</dbReference>
<comment type="similarity">
    <text evidence="2">Belongs to the MscS (TC 1.A.23) family.</text>
</comment>
<dbReference type="PROSITE" id="PS01246">
    <property type="entry name" value="UPF0003"/>
    <property type="match status" value="1"/>
</dbReference>
<evidence type="ECO:0000256" key="2">
    <source>
        <dbReference type="ARBA" id="ARBA00008017"/>
    </source>
</evidence>
<keyword evidence="6 7" id="KW-0472">Membrane</keyword>
<keyword evidence="4 7" id="KW-0812">Transmembrane</keyword>
<dbReference type="Gene3D" id="3.30.70.100">
    <property type="match status" value="1"/>
</dbReference>
<dbReference type="InterPro" id="IPR011066">
    <property type="entry name" value="MscS_channel_C_sf"/>
</dbReference>
<comment type="subcellular location">
    <subcellularLocation>
        <location evidence="1">Cell membrane</location>
        <topology evidence="1">Multi-pass membrane protein</topology>
    </subcellularLocation>
</comment>
<evidence type="ECO:0000256" key="5">
    <source>
        <dbReference type="ARBA" id="ARBA00022989"/>
    </source>
</evidence>
<dbReference type="InterPro" id="IPR011014">
    <property type="entry name" value="MscS_channel_TM-2"/>
</dbReference>
<dbReference type="SUPFAM" id="SSF50182">
    <property type="entry name" value="Sm-like ribonucleoproteins"/>
    <property type="match status" value="1"/>
</dbReference>
<dbReference type="InterPro" id="IPR023408">
    <property type="entry name" value="MscS_beta-dom_sf"/>
</dbReference>
<evidence type="ECO:0000256" key="7">
    <source>
        <dbReference type="SAM" id="Phobius"/>
    </source>
</evidence>
<evidence type="ECO:0000259" key="8">
    <source>
        <dbReference type="Pfam" id="PF00924"/>
    </source>
</evidence>
<keyword evidence="3" id="KW-1003">Cell membrane</keyword>
<dbReference type="InterPro" id="IPR010920">
    <property type="entry name" value="LSM_dom_sf"/>
</dbReference>
<feature type="domain" description="Mechanosensitive ion channel MscS" evidence="8">
    <location>
        <begin position="112"/>
        <end position="177"/>
    </location>
</feature>
<evidence type="ECO:0000256" key="3">
    <source>
        <dbReference type="ARBA" id="ARBA00022475"/>
    </source>
</evidence>
<dbReference type="Gene3D" id="2.30.30.60">
    <property type="match status" value="1"/>
</dbReference>
<accession>C6XV74</accession>
<dbReference type="InterPro" id="IPR006685">
    <property type="entry name" value="MscS_channel_2nd"/>
</dbReference>
<dbReference type="HOGENOM" id="CLU_037945_1_1_10"/>
<dbReference type="eggNOG" id="COG0668">
    <property type="taxonomic scope" value="Bacteria"/>
</dbReference>
<evidence type="ECO:0000256" key="4">
    <source>
        <dbReference type="ARBA" id="ARBA00022692"/>
    </source>
</evidence>
<dbReference type="PANTHER" id="PTHR30221">
    <property type="entry name" value="SMALL-CONDUCTANCE MECHANOSENSITIVE CHANNEL"/>
    <property type="match status" value="1"/>
</dbReference>
<dbReference type="PANTHER" id="PTHR30221:SF1">
    <property type="entry name" value="SMALL-CONDUCTANCE MECHANOSENSITIVE CHANNEL"/>
    <property type="match status" value="1"/>
</dbReference>
<protein>
    <submittedName>
        <fullName evidence="9">MscS Mechanosensitive ion channel</fullName>
    </submittedName>
</protein>
<dbReference type="InterPro" id="IPR006686">
    <property type="entry name" value="MscS_channel_CS"/>
</dbReference>
<dbReference type="KEGG" id="phe:Phep_1729"/>
<evidence type="ECO:0000256" key="1">
    <source>
        <dbReference type="ARBA" id="ARBA00004651"/>
    </source>
</evidence>
<feature type="transmembrane region" description="Helical" evidence="7">
    <location>
        <begin position="66"/>
        <end position="87"/>
    </location>
</feature>
<keyword evidence="5 7" id="KW-1133">Transmembrane helix</keyword>
<dbReference type="AlphaFoldDB" id="C6XV74"/>
<evidence type="ECO:0000313" key="9">
    <source>
        <dbReference type="EMBL" id="ACU03940.1"/>
    </source>
</evidence>